<proteinExistence type="predicted"/>
<evidence type="ECO:0000313" key="2">
    <source>
        <dbReference type="Proteomes" id="UP000799754"/>
    </source>
</evidence>
<name>A0ACB6RLX5_9PLEO</name>
<reference evidence="1" key="1">
    <citation type="journal article" date="2020" name="Stud. Mycol.">
        <title>101 Dothideomycetes genomes: a test case for predicting lifestyles and emergence of pathogens.</title>
        <authorList>
            <person name="Haridas S."/>
            <person name="Albert R."/>
            <person name="Binder M."/>
            <person name="Bloem J."/>
            <person name="Labutti K."/>
            <person name="Salamov A."/>
            <person name="Andreopoulos B."/>
            <person name="Baker S."/>
            <person name="Barry K."/>
            <person name="Bills G."/>
            <person name="Bluhm B."/>
            <person name="Cannon C."/>
            <person name="Castanera R."/>
            <person name="Culley D."/>
            <person name="Daum C."/>
            <person name="Ezra D."/>
            <person name="Gonzalez J."/>
            <person name="Henrissat B."/>
            <person name="Kuo A."/>
            <person name="Liang C."/>
            <person name="Lipzen A."/>
            <person name="Lutzoni F."/>
            <person name="Magnuson J."/>
            <person name="Mondo S."/>
            <person name="Nolan M."/>
            <person name="Ohm R."/>
            <person name="Pangilinan J."/>
            <person name="Park H.-J."/>
            <person name="Ramirez L."/>
            <person name="Alfaro M."/>
            <person name="Sun H."/>
            <person name="Tritt A."/>
            <person name="Yoshinaga Y."/>
            <person name="Zwiers L.-H."/>
            <person name="Turgeon B."/>
            <person name="Goodwin S."/>
            <person name="Spatafora J."/>
            <person name="Crous P."/>
            <person name="Grigoriev I."/>
        </authorList>
    </citation>
    <scope>NUCLEOTIDE SEQUENCE</scope>
    <source>
        <strain evidence="1">CBS 525.71</strain>
    </source>
</reference>
<keyword evidence="2" id="KW-1185">Reference proteome</keyword>
<accession>A0ACB6RLX5</accession>
<sequence length="51" mass="5837">GIPKGAMCVQRFDDSLNSAIHTTYRISLRSSSMPEPRDPLLKVVTIKFFRR</sequence>
<comment type="caution">
    <text evidence="1">The sequence shown here is derived from an EMBL/GenBank/DDBJ whole genome shotgun (WGS) entry which is preliminary data.</text>
</comment>
<dbReference type="Proteomes" id="UP000799754">
    <property type="component" value="Unassembled WGS sequence"/>
</dbReference>
<protein>
    <submittedName>
        <fullName evidence="1">Uncharacterized protein</fullName>
    </submittedName>
</protein>
<feature type="non-terminal residue" evidence="1">
    <location>
        <position position="1"/>
    </location>
</feature>
<evidence type="ECO:0000313" key="1">
    <source>
        <dbReference type="EMBL" id="KAF2622103.1"/>
    </source>
</evidence>
<gene>
    <name evidence="1" type="ORF">BU25DRAFT_352776</name>
</gene>
<dbReference type="EMBL" id="MU006747">
    <property type="protein sequence ID" value="KAF2622103.1"/>
    <property type="molecule type" value="Genomic_DNA"/>
</dbReference>
<organism evidence="1 2">
    <name type="scientific">Macroventuria anomochaeta</name>
    <dbReference type="NCBI Taxonomy" id="301207"/>
    <lineage>
        <taxon>Eukaryota</taxon>
        <taxon>Fungi</taxon>
        <taxon>Dikarya</taxon>
        <taxon>Ascomycota</taxon>
        <taxon>Pezizomycotina</taxon>
        <taxon>Dothideomycetes</taxon>
        <taxon>Pleosporomycetidae</taxon>
        <taxon>Pleosporales</taxon>
        <taxon>Pleosporineae</taxon>
        <taxon>Didymellaceae</taxon>
        <taxon>Macroventuria</taxon>
    </lineage>
</organism>